<evidence type="ECO:0000313" key="3">
    <source>
        <dbReference type="Proteomes" id="UP001139721"/>
    </source>
</evidence>
<dbReference type="InterPro" id="IPR036770">
    <property type="entry name" value="Ankyrin_rpt-contain_sf"/>
</dbReference>
<dbReference type="EMBL" id="JAJKBJ010000013">
    <property type="protein sequence ID" value="MCL9684697.1"/>
    <property type="molecule type" value="Genomic_DNA"/>
</dbReference>
<accession>A0A9X2ICP8</accession>
<reference evidence="2" key="1">
    <citation type="submission" date="2021-11" db="EMBL/GenBank/DDBJ databases">
        <title>Legionella maioricencis sp. nov., a new species isolated from hot water samples in Mallorca.</title>
        <authorList>
            <person name="Crespi S."/>
            <person name="Drasar V."/>
            <person name="Salva-Serra F."/>
            <person name="Jaen-Luchoro D."/>
            <person name="Pineiro-Iglesias B."/>
            <person name="Aliaga F."/>
            <person name="Fernandez-Juarez V."/>
            <person name="Coll G."/>
            <person name="Moore E.R.B."/>
            <person name="Bennasar-Figueras A."/>
        </authorList>
    </citation>
    <scope>NUCLEOTIDE SEQUENCE</scope>
    <source>
        <strain evidence="2">HCPI-6</strain>
    </source>
</reference>
<gene>
    <name evidence="2" type="ORF">LOX96_11375</name>
</gene>
<dbReference type="InterPro" id="IPR002110">
    <property type="entry name" value="Ankyrin_rpt"/>
</dbReference>
<organism evidence="2 3">
    <name type="scientific">Legionella maioricensis</name>
    <dbReference type="NCBI Taxonomy" id="2896528"/>
    <lineage>
        <taxon>Bacteria</taxon>
        <taxon>Pseudomonadati</taxon>
        <taxon>Pseudomonadota</taxon>
        <taxon>Gammaproteobacteria</taxon>
        <taxon>Legionellales</taxon>
        <taxon>Legionellaceae</taxon>
        <taxon>Legionella</taxon>
    </lineage>
</organism>
<proteinExistence type="predicted"/>
<evidence type="ECO:0000313" key="2">
    <source>
        <dbReference type="EMBL" id="MCL9684697.1"/>
    </source>
</evidence>
<name>A0A9X2ICP8_9GAMM</name>
<dbReference type="Proteomes" id="UP001139721">
    <property type="component" value="Unassembled WGS sequence"/>
</dbReference>
<feature type="region of interest" description="Disordered" evidence="1">
    <location>
        <begin position="786"/>
        <end position="810"/>
    </location>
</feature>
<evidence type="ECO:0000256" key="1">
    <source>
        <dbReference type="SAM" id="MobiDB-lite"/>
    </source>
</evidence>
<feature type="compositionally biased region" description="Acidic residues" evidence="1">
    <location>
        <begin position="786"/>
        <end position="798"/>
    </location>
</feature>
<comment type="caution">
    <text evidence="2">The sequence shown here is derived from an EMBL/GenBank/DDBJ whole genome shotgun (WGS) entry which is preliminary data.</text>
</comment>
<dbReference type="SMART" id="SM00248">
    <property type="entry name" value="ANK"/>
    <property type="match status" value="2"/>
</dbReference>
<sequence>MLSEEQVRSQLNTDQMDQTDLQQYLKIKQKLALLEEDLKTMVSNNHDYNREQYVEHIHGMLEKCTDLVRDMQNIADQEVQLQLTSHIQLIEFSLSNLLLLDESFFMEALTPQIRAIFSDIKSIRSLIHGKSDQSMVADFNTMPAEVIDAIFLQGLSGPKPADEAKFFYNFSLIDSRSFSVSNRRSNSLLPNKLAALNQVELKAAQMAFVRHDRLLLLQESLEQERMKSDEGLLNEQVIDELIALAIKSNSLRCMKYLCSIRELDIVRIKSLLLDAVRSGSKCTFWLLDKLTHLSTELDLKKSANQVYRVDNKHLPETTLLIEAARQGNLATVKYLIEHCGAKVDLGCPYDNYDTMRYPTPTDKQPPSLRFHTPLVTALQRGHYEVASYLIDKIKKPKNRIFNLSSVIHEVLLQVHITHPEQYLNFVHELTSLLERKEMRCNYFNQPGKLSRLIESELQLFSRIECWPENFIDLNAINQFLDSIEPWMSLFPEEVLTTDFSQVIKLAIMFRPQLLLVLANNGVNLQQEIHFWRFCPPSNLPQMKSYSPFEIALLPLRGRPASSEAALLLLQSGLTIKFLSAYQILNASVLEKNPLLAAASFKCTNTWLEHYKRAHRHSLHSLLEKRVFSTEKILEAFIELENPWECIYILQKFPFRQTPKMAKDLFELAFKFRSSELINILLKCALNNELDMSTEIFSELCMEPMLLTHNSLGLLLDLNERSPVIDPVVLFKHYRETGWDNLSDLIISRYPSPISLAADASMNRFKFFPSTQGIKRKFEPISLPLETEEMSDEETEEELFGLPLNKKPRGI</sequence>
<dbReference type="RefSeq" id="WP_250421912.1">
    <property type="nucleotide sequence ID" value="NZ_JAJKBJ010000013.1"/>
</dbReference>
<dbReference type="Pfam" id="PF12796">
    <property type="entry name" value="Ank_2"/>
    <property type="match status" value="1"/>
</dbReference>
<keyword evidence="3" id="KW-1185">Reference proteome</keyword>
<dbReference type="SUPFAM" id="SSF48403">
    <property type="entry name" value="Ankyrin repeat"/>
    <property type="match status" value="1"/>
</dbReference>
<dbReference type="Gene3D" id="1.25.40.20">
    <property type="entry name" value="Ankyrin repeat-containing domain"/>
    <property type="match status" value="1"/>
</dbReference>
<protein>
    <submittedName>
        <fullName evidence="2">Ankyrin repeat domain-containing protein</fullName>
    </submittedName>
</protein>
<dbReference type="AlphaFoldDB" id="A0A9X2ICP8"/>